<evidence type="ECO:0000313" key="5">
    <source>
        <dbReference type="Proteomes" id="UP000823561"/>
    </source>
</evidence>
<feature type="region of interest" description="Disordered" evidence="2">
    <location>
        <begin position="181"/>
        <end position="209"/>
    </location>
</feature>
<evidence type="ECO:0000256" key="2">
    <source>
        <dbReference type="SAM" id="MobiDB-lite"/>
    </source>
</evidence>
<evidence type="ECO:0000259" key="3">
    <source>
        <dbReference type="Pfam" id="PF15235"/>
    </source>
</evidence>
<gene>
    <name evidence="4" type="ORF">AALO_G00280700</name>
</gene>
<feature type="region of interest" description="Disordered" evidence="2">
    <location>
        <begin position="105"/>
        <end position="134"/>
    </location>
</feature>
<feature type="compositionally biased region" description="Low complexity" evidence="2">
    <location>
        <begin position="380"/>
        <end position="391"/>
    </location>
</feature>
<feature type="region of interest" description="Disordered" evidence="2">
    <location>
        <begin position="338"/>
        <end position="358"/>
    </location>
</feature>
<evidence type="ECO:0000313" key="4">
    <source>
        <dbReference type="EMBL" id="KAG5262942.1"/>
    </source>
</evidence>
<organism evidence="4 5">
    <name type="scientific">Alosa alosa</name>
    <name type="common">allis shad</name>
    <dbReference type="NCBI Taxonomy" id="278164"/>
    <lineage>
        <taxon>Eukaryota</taxon>
        <taxon>Metazoa</taxon>
        <taxon>Chordata</taxon>
        <taxon>Craniata</taxon>
        <taxon>Vertebrata</taxon>
        <taxon>Euteleostomi</taxon>
        <taxon>Actinopterygii</taxon>
        <taxon>Neopterygii</taxon>
        <taxon>Teleostei</taxon>
        <taxon>Clupei</taxon>
        <taxon>Clupeiformes</taxon>
        <taxon>Clupeoidei</taxon>
        <taxon>Clupeidae</taxon>
        <taxon>Alosa</taxon>
    </lineage>
</organism>
<comment type="function">
    <text evidence="1">May be involved in neurite outgrowth.</text>
</comment>
<dbReference type="Proteomes" id="UP000823561">
    <property type="component" value="Chromosome 22"/>
</dbReference>
<dbReference type="AlphaFoldDB" id="A0AAV6FPC9"/>
<feature type="region of interest" description="Disordered" evidence="2">
    <location>
        <begin position="380"/>
        <end position="418"/>
    </location>
</feature>
<dbReference type="EMBL" id="JADWDJ010000022">
    <property type="protein sequence ID" value="KAG5262942.1"/>
    <property type="molecule type" value="Genomic_DNA"/>
</dbReference>
<feature type="domain" description="G protein-regulated inducer of neurite outgrowth C-terminal" evidence="3">
    <location>
        <begin position="419"/>
        <end position="524"/>
    </location>
</feature>
<comment type="caution">
    <text evidence="4">The sequence shown here is derived from an EMBL/GenBank/DDBJ whole genome shotgun (WGS) entry which is preliminary data.</text>
</comment>
<evidence type="ECO:0000256" key="1">
    <source>
        <dbReference type="ARBA" id="ARBA00002358"/>
    </source>
</evidence>
<accession>A0AAV6FPC9</accession>
<protein>
    <recommendedName>
        <fullName evidence="3">G protein-regulated inducer of neurite outgrowth C-terminal domain-containing protein</fullName>
    </recommendedName>
</protein>
<dbReference type="InterPro" id="IPR026646">
    <property type="entry name" value="GPRIN2-like/GPRIN3"/>
</dbReference>
<feature type="compositionally biased region" description="Acidic residues" evidence="2">
    <location>
        <begin position="25"/>
        <end position="35"/>
    </location>
</feature>
<reference evidence="4" key="1">
    <citation type="submission" date="2020-10" db="EMBL/GenBank/DDBJ databases">
        <title>Chromosome-scale genome assembly of the Allis shad, Alosa alosa.</title>
        <authorList>
            <person name="Margot Z."/>
            <person name="Christophe K."/>
            <person name="Cabau C."/>
            <person name="Louis A."/>
            <person name="Berthelot C."/>
            <person name="Parey E."/>
            <person name="Roest Crollius H."/>
            <person name="Montfort J."/>
            <person name="Robinson-Rechavi M."/>
            <person name="Bucao C."/>
            <person name="Bouchez O."/>
            <person name="Gislard M."/>
            <person name="Lluch J."/>
            <person name="Milhes M."/>
            <person name="Lampietro C."/>
            <person name="Lopez Roques C."/>
            <person name="Donnadieu C."/>
            <person name="Braasch I."/>
            <person name="Desvignes T."/>
            <person name="Postlethwait J."/>
            <person name="Bobe J."/>
            <person name="Guiguen Y."/>
        </authorList>
    </citation>
    <scope>NUCLEOTIDE SEQUENCE</scope>
    <source>
        <strain evidence="4">M-15738</strain>
        <tissue evidence="4">Blood</tissue>
    </source>
</reference>
<name>A0AAV6FPC9_9TELE</name>
<feature type="region of interest" description="Disordered" evidence="2">
    <location>
        <begin position="1"/>
        <end position="52"/>
    </location>
</feature>
<feature type="compositionally biased region" description="Gly residues" evidence="2">
    <location>
        <begin position="405"/>
        <end position="418"/>
    </location>
</feature>
<feature type="region of interest" description="Disordered" evidence="2">
    <location>
        <begin position="465"/>
        <end position="527"/>
    </location>
</feature>
<feature type="compositionally biased region" description="Polar residues" evidence="2">
    <location>
        <begin position="41"/>
        <end position="50"/>
    </location>
</feature>
<dbReference type="Pfam" id="PF15235">
    <property type="entry name" value="GRIN_C"/>
    <property type="match status" value="1"/>
</dbReference>
<dbReference type="PANTHER" id="PTHR15718:SF5">
    <property type="entry name" value="G PROTEIN-REGULATED INDUCER OF NEURITE OUTGROWTH 2"/>
    <property type="match status" value="1"/>
</dbReference>
<dbReference type="PANTHER" id="PTHR15718">
    <property type="entry name" value="G PROTEIN-REGULATED INDUCER OF NEURITE OUTGROWTH C-TERMINAL DOMAIN-CONTAINING PROTEIN"/>
    <property type="match status" value="1"/>
</dbReference>
<dbReference type="GO" id="GO:0005886">
    <property type="term" value="C:plasma membrane"/>
    <property type="evidence" value="ECO:0007669"/>
    <property type="project" value="TreeGrafter"/>
</dbReference>
<proteinExistence type="predicted"/>
<dbReference type="GO" id="GO:0031175">
    <property type="term" value="P:neuron projection development"/>
    <property type="evidence" value="ECO:0007669"/>
    <property type="project" value="TreeGrafter"/>
</dbReference>
<sequence length="527" mass="54533">MAESNHCASNVLPPGVHGASGDYYTESDEEEDSDERDSPIISLSKSSTAVATGPLPRSELAWFRSDLRKSASAQRPRSLAGSGANMSASKFGVLSGGYVLRQERTTSLGSGGSSSSPDTVIWRGGTRGRPWSITEDPCAKPALAPERGALPGFPPCSGPYFHRDLQAGRLERQSLSGYNQVAGTDAAPRSTALEGRPDEGAGGNGGDTETFLGLIDGRAPSSLGGCCRTDRPGSVLRTSGSFGTSVSLTLPYANADATQLHYAPPLYSPVTYVSEGQRSSLSAGSLAFPPLVSSISETSLDRRLLTHCCRGDSDSSSVCSSATVAAAPVSASSAARRMWASRQRPAVREASTMTSRSDLRDVGVQTGSLAGSPASATTIAALSSSGQSSGEDQGETRGLTAGEPSGVGGGDMVIGGGRTPIREVEWDEEGMTWEVYGAAVDPEELGQAIQRHLELQIKVSAVAMATSDDDNDDPEGKSQQGAEGEGAEAGKVAGDGTQSSGKKKRRVGERMSLRRPGCCLRSSTVGE</sequence>
<keyword evidence="5" id="KW-1185">Reference proteome</keyword>
<dbReference type="InterPro" id="IPR032745">
    <property type="entry name" value="GRIN_C"/>
</dbReference>